<evidence type="ECO:0000256" key="4">
    <source>
        <dbReference type="ARBA" id="ARBA00023163"/>
    </source>
</evidence>
<dbReference type="RefSeq" id="WP_066539345.1">
    <property type="nucleotide sequence ID" value="NZ_DALZQJ010000002.1"/>
</dbReference>
<proteinExistence type="inferred from homology"/>
<dbReference type="Proteomes" id="UP000220246">
    <property type="component" value="Unassembled WGS sequence"/>
</dbReference>
<feature type="domain" description="RNA polymerase sigma factor 70 region 4 type 2" evidence="6">
    <location>
        <begin position="115"/>
        <end position="161"/>
    </location>
</feature>
<organism evidence="7 8">
    <name type="scientific">Comamonas terrigena</name>
    <dbReference type="NCBI Taxonomy" id="32013"/>
    <lineage>
        <taxon>Bacteria</taxon>
        <taxon>Pseudomonadati</taxon>
        <taxon>Pseudomonadota</taxon>
        <taxon>Betaproteobacteria</taxon>
        <taxon>Burkholderiales</taxon>
        <taxon>Comamonadaceae</taxon>
        <taxon>Comamonas</taxon>
    </lineage>
</organism>
<dbReference type="NCBIfam" id="TIGR02937">
    <property type="entry name" value="sigma70-ECF"/>
    <property type="match status" value="1"/>
</dbReference>
<evidence type="ECO:0000313" key="7">
    <source>
        <dbReference type="EMBL" id="PEH88591.1"/>
    </source>
</evidence>
<dbReference type="InterPro" id="IPR007627">
    <property type="entry name" value="RNA_pol_sigma70_r2"/>
</dbReference>
<dbReference type="GO" id="GO:0006352">
    <property type="term" value="P:DNA-templated transcription initiation"/>
    <property type="evidence" value="ECO:0007669"/>
    <property type="project" value="InterPro"/>
</dbReference>
<keyword evidence="2" id="KW-0805">Transcription regulation</keyword>
<dbReference type="Pfam" id="PF04542">
    <property type="entry name" value="Sigma70_r2"/>
    <property type="match status" value="1"/>
</dbReference>
<dbReference type="PANTHER" id="PTHR43133:SF63">
    <property type="entry name" value="RNA POLYMERASE SIGMA FACTOR FECI-RELATED"/>
    <property type="match status" value="1"/>
</dbReference>
<dbReference type="Gene3D" id="1.10.10.10">
    <property type="entry name" value="Winged helix-like DNA-binding domain superfamily/Winged helix DNA-binding domain"/>
    <property type="match status" value="1"/>
</dbReference>
<dbReference type="InterPro" id="IPR039425">
    <property type="entry name" value="RNA_pol_sigma-70-like"/>
</dbReference>
<dbReference type="STRING" id="1219032.GCA_001515545_02954"/>
<comment type="similarity">
    <text evidence="1">Belongs to the sigma-70 factor family. ECF subfamily.</text>
</comment>
<dbReference type="CDD" id="cd06171">
    <property type="entry name" value="Sigma70_r4"/>
    <property type="match status" value="1"/>
</dbReference>
<dbReference type="GO" id="GO:0003677">
    <property type="term" value="F:DNA binding"/>
    <property type="evidence" value="ECO:0007669"/>
    <property type="project" value="InterPro"/>
</dbReference>
<dbReference type="PANTHER" id="PTHR43133">
    <property type="entry name" value="RNA POLYMERASE ECF-TYPE SIGMA FACTO"/>
    <property type="match status" value="1"/>
</dbReference>
<accession>A0A2A7UTT0</accession>
<evidence type="ECO:0000256" key="2">
    <source>
        <dbReference type="ARBA" id="ARBA00023015"/>
    </source>
</evidence>
<sequence>MSAPATTDPVHTLYVDHGKWLHGWLRRRLGDSHQAADLAQDTFVRVITGRQAQAILEPRAYLTTLAQRVLYNFWRRRELEQAWLDALAQQPPALAPSAEDYALVCEAIHTLDLWLGGLPPKVRQALLLRQLDGLSHSDIATHLGVSLSTAERYQKQALLHLCTLPEPLW</sequence>
<dbReference type="InterPro" id="IPR014284">
    <property type="entry name" value="RNA_pol_sigma-70_dom"/>
</dbReference>
<evidence type="ECO:0000256" key="1">
    <source>
        <dbReference type="ARBA" id="ARBA00010641"/>
    </source>
</evidence>
<dbReference type="InterPro" id="IPR013249">
    <property type="entry name" value="RNA_pol_sigma70_r4_t2"/>
</dbReference>
<dbReference type="GeneID" id="80800586"/>
<feature type="domain" description="RNA polymerase sigma-70 region 2" evidence="5">
    <location>
        <begin position="13"/>
        <end position="78"/>
    </location>
</feature>
<dbReference type="AlphaFoldDB" id="A0A2A7UTT0"/>
<dbReference type="Pfam" id="PF08281">
    <property type="entry name" value="Sigma70_r4_2"/>
    <property type="match status" value="1"/>
</dbReference>
<dbReference type="Gene3D" id="1.10.1740.10">
    <property type="match status" value="1"/>
</dbReference>
<evidence type="ECO:0000313" key="8">
    <source>
        <dbReference type="Proteomes" id="UP000220246"/>
    </source>
</evidence>
<evidence type="ECO:0000256" key="3">
    <source>
        <dbReference type="ARBA" id="ARBA00023082"/>
    </source>
</evidence>
<reference evidence="8" key="1">
    <citation type="submission" date="2017-09" db="EMBL/GenBank/DDBJ databases">
        <title>FDA dAtabase for Regulatory Grade micrObial Sequences (FDA-ARGOS): Supporting development and validation of Infectious Disease Dx tests.</title>
        <authorList>
            <person name="Minogue T."/>
            <person name="Wolcott M."/>
            <person name="Wasieloski L."/>
            <person name="Aguilar W."/>
            <person name="Moore D."/>
            <person name="Tallon L."/>
            <person name="Sadzewicz L."/>
            <person name="Ott S."/>
            <person name="Zhao X."/>
            <person name="Nagaraj S."/>
            <person name="Vavikolanu K."/>
            <person name="Aluvathingal J."/>
            <person name="Nadendla S."/>
            <person name="Sichtig H."/>
        </authorList>
    </citation>
    <scope>NUCLEOTIDE SEQUENCE [LARGE SCALE GENOMIC DNA]</scope>
    <source>
        <strain evidence="8">FDAARGOS_394</strain>
    </source>
</reference>
<protein>
    <submittedName>
        <fullName evidence="7">RNA polymerase subunit sigma</fullName>
    </submittedName>
</protein>
<dbReference type="InterPro" id="IPR013325">
    <property type="entry name" value="RNA_pol_sigma_r2"/>
</dbReference>
<dbReference type="InterPro" id="IPR036388">
    <property type="entry name" value="WH-like_DNA-bd_sf"/>
</dbReference>
<dbReference type="SUPFAM" id="SSF88946">
    <property type="entry name" value="Sigma2 domain of RNA polymerase sigma factors"/>
    <property type="match status" value="1"/>
</dbReference>
<dbReference type="GO" id="GO:0016987">
    <property type="term" value="F:sigma factor activity"/>
    <property type="evidence" value="ECO:0007669"/>
    <property type="project" value="UniProtKB-KW"/>
</dbReference>
<comment type="caution">
    <text evidence="7">The sequence shown here is derived from an EMBL/GenBank/DDBJ whole genome shotgun (WGS) entry which is preliminary data.</text>
</comment>
<keyword evidence="3" id="KW-0731">Sigma factor</keyword>
<keyword evidence="8" id="KW-1185">Reference proteome</keyword>
<evidence type="ECO:0000259" key="5">
    <source>
        <dbReference type="Pfam" id="PF04542"/>
    </source>
</evidence>
<evidence type="ECO:0000259" key="6">
    <source>
        <dbReference type="Pfam" id="PF08281"/>
    </source>
</evidence>
<dbReference type="InterPro" id="IPR013324">
    <property type="entry name" value="RNA_pol_sigma_r3/r4-like"/>
</dbReference>
<dbReference type="OrthoDB" id="8536462at2"/>
<dbReference type="SUPFAM" id="SSF88659">
    <property type="entry name" value="Sigma3 and sigma4 domains of RNA polymerase sigma factors"/>
    <property type="match status" value="1"/>
</dbReference>
<gene>
    <name evidence="7" type="ORF">CRM82_08230</name>
</gene>
<keyword evidence="4" id="KW-0804">Transcription</keyword>
<dbReference type="EMBL" id="PDEA01000001">
    <property type="protein sequence ID" value="PEH88591.1"/>
    <property type="molecule type" value="Genomic_DNA"/>
</dbReference>
<dbReference type="NCBIfam" id="NF009180">
    <property type="entry name" value="PRK12528.1"/>
    <property type="match status" value="1"/>
</dbReference>
<name>A0A2A7UTT0_COMTR</name>